<keyword evidence="2" id="KW-0813">Transport</keyword>
<dbReference type="RefSeq" id="WP_004901663.1">
    <property type="nucleotide sequence ID" value="NZ_BBTI01000018.1"/>
</dbReference>
<dbReference type="GO" id="GO:0005886">
    <property type="term" value="C:plasma membrane"/>
    <property type="evidence" value="ECO:0007669"/>
    <property type="project" value="UniProtKB-SubCell"/>
</dbReference>
<dbReference type="Gene3D" id="1.20.1250.20">
    <property type="entry name" value="MFS general substrate transporter like domains"/>
    <property type="match status" value="2"/>
</dbReference>
<dbReference type="PANTHER" id="PTHR23522">
    <property type="entry name" value="BLL5896 PROTEIN"/>
    <property type="match status" value="1"/>
</dbReference>
<feature type="transmembrane region" description="Helical" evidence="8">
    <location>
        <begin position="301"/>
        <end position="319"/>
    </location>
</feature>
<dbReference type="GO" id="GO:0030395">
    <property type="term" value="F:lactose binding"/>
    <property type="evidence" value="ECO:0007669"/>
    <property type="project" value="TreeGrafter"/>
</dbReference>
<accession>V2UQB8</accession>
<dbReference type="InterPro" id="IPR036259">
    <property type="entry name" value="MFS_trans_sf"/>
</dbReference>
<comment type="caution">
    <text evidence="10">The sequence shown here is derived from an EMBL/GenBank/DDBJ whole genome shotgun (WGS) entry which is preliminary data.</text>
</comment>
<dbReference type="PATRIC" id="fig|1341683.3.peg.1261"/>
<keyword evidence="5 8" id="KW-0812">Transmembrane</keyword>
<keyword evidence="6 8" id="KW-1133">Transmembrane helix</keyword>
<keyword evidence="4" id="KW-0997">Cell inner membrane</keyword>
<evidence type="ECO:0000256" key="3">
    <source>
        <dbReference type="ARBA" id="ARBA00022475"/>
    </source>
</evidence>
<evidence type="ECO:0000313" key="11">
    <source>
        <dbReference type="Proteomes" id="UP000018418"/>
    </source>
</evidence>
<sequence length="393" mass="45223">MLSIPVRSKLGAFYFFYYAIVGTFMPYWNLYLQHQGFSFQQIGWLSSIAIITRFFAPFIWGWIADKSGKRMLLVRIATWIETCIWFLIFIVPNNFQSIATLMLIFSFFQNAILAQFEGVTLFWLGDEKAKLYGRVRKWGSVGFIVAVFLIGELLDLISIRWLPIILLSIAFLAFIWAFTIQEPSNAPKAQKKLQPIWKNIRHPTVLAFFSIEFILLFSFAPFYSFYSNYLHEQHYSTAQIGALWATGVIAEIVMFAYAQRIFLQRFSWQKLVILCLILTSIRWYIVGVGSAYFVVQLLAQTIHAFSFGLFHLIAMKVIFQHFSAEQQGRGQALYSTMWGIGVAVGSILAGHYWNLLSGQHIFVYAAMVVLLALPLTYWLPRHSQHDDALATKG</sequence>
<dbReference type="AlphaFoldDB" id="V2UQB8"/>
<dbReference type="OrthoDB" id="9150135at2"/>
<evidence type="ECO:0000256" key="1">
    <source>
        <dbReference type="ARBA" id="ARBA00004429"/>
    </source>
</evidence>
<dbReference type="PIRSF" id="PIRSF004925">
    <property type="entry name" value="HcaT"/>
    <property type="match status" value="1"/>
</dbReference>
<feature type="transmembrane region" description="Helical" evidence="8">
    <location>
        <begin position="271"/>
        <end position="295"/>
    </location>
</feature>
<evidence type="ECO:0000259" key="9">
    <source>
        <dbReference type="Pfam" id="PF12832"/>
    </source>
</evidence>
<dbReference type="SUPFAM" id="SSF103473">
    <property type="entry name" value="MFS general substrate transporter"/>
    <property type="match status" value="1"/>
</dbReference>
<evidence type="ECO:0000313" key="10">
    <source>
        <dbReference type="EMBL" id="ESK50776.1"/>
    </source>
</evidence>
<dbReference type="GO" id="GO:0015528">
    <property type="term" value="F:lactose:proton symporter activity"/>
    <property type="evidence" value="ECO:0007669"/>
    <property type="project" value="TreeGrafter"/>
</dbReference>
<feature type="domain" description="Major facilitator superfamily associated" evidence="9">
    <location>
        <begin position="9"/>
        <end position="363"/>
    </location>
</feature>
<evidence type="ECO:0000256" key="5">
    <source>
        <dbReference type="ARBA" id="ARBA00022692"/>
    </source>
</evidence>
<evidence type="ECO:0000256" key="7">
    <source>
        <dbReference type="ARBA" id="ARBA00023136"/>
    </source>
</evidence>
<dbReference type="Proteomes" id="UP000018418">
    <property type="component" value="Unassembled WGS sequence"/>
</dbReference>
<reference evidence="10 11" key="1">
    <citation type="submission" date="2013-10" db="EMBL/GenBank/DDBJ databases">
        <title>The Genome Sequence of Acinetobacter brisouii CIP 110357.</title>
        <authorList>
            <consortium name="The Broad Institute Genomics Platform"/>
            <consortium name="The Broad Institute Genome Sequencing Center for Infectious Disease"/>
            <person name="Cerqueira G."/>
            <person name="Feldgarden M."/>
            <person name="Courvalin P."/>
            <person name="Grillot-Courvalin C."/>
            <person name="Clermont D."/>
            <person name="Rocha E."/>
            <person name="Yoon E.-J."/>
            <person name="Nemec A."/>
            <person name="Young S.K."/>
            <person name="Zeng Q."/>
            <person name="Gargeya S."/>
            <person name="Fitzgerald M."/>
            <person name="Abouelleil A."/>
            <person name="Alvarado L."/>
            <person name="Berlin A.M."/>
            <person name="Chapman S.B."/>
            <person name="Gainer-Dewar J."/>
            <person name="Goldberg J."/>
            <person name="Gnerre S."/>
            <person name="Griggs A."/>
            <person name="Gujja S."/>
            <person name="Hansen M."/>
            <person name="Howarth C."/>
            <person name="Imamovic A."/>
            <person name="Ireland A."/>
            <person name="Larimer J."/>
            <person name="McCowan C."/>
            <person name="Murphy C."/>
            <person name="Pearson M."/>
            <person name="Poon T.W."/>
            <person name="Priest M."/>
            <person name="Roberts A."/>
            <person name="Saif S."/>
            <person name="Shea T."/>
            <person name="Sykes S."/>
            <person name="Wortman J."/>
            <person name="Nusbaum C."/>
            <person name="Birren B."/>
        </authorList>
    </citation>
    <scope>NUCLEOTIDE SEQUENCE [LARGE SCALE GENOMIC DNA]</scope>
    <source>
        <strain evidence="10 11">CIP 110357</strain>
    </source>
</reference>
<dbReference type="HOGENOM" id="CLU_013133_6_0_6"/>
<dbReference type="InterPro" id="IPR024989">
    <property type="entry name" value="MFS_assoc_dom"/>
</dbReference>
<feature type="transmembrane region" description="Helical" evidence="8">
    <location>
        <begin position="42"/>
        <end position="60"/>
    </location>
</feature>
<organism evidence="10 11">
    <name type="scientific">Acinetobacter brisouii CIP 110357</name>
    <dbReference type="NCBI Taxonomy" id="1341683"/>
    <lineage>
        <taxon>Bacteria</taxon>
        <taxon>Pseudomonadati</taxon>
        <taxon>Pseudomonadota</taxon>
        <taxon>Gammaproteobacteria</taxon>
        <taxon>Moraxellales</taxon>
        <taxon>Moraxellaceae</taxon>
        <taxon>Acinetobacter</taxon>
    </lineage>
</organism>
<dbReference type="STRING" id="396323.VH98_11600"/>
<feature type="transmembrane region" description="Helical" evidence="8">
    <location>
        <begin position="12"/>
        <end position="30"/>
    </location>
</feature>
<dbReference type="NCBIfam" id="NF037955">
    <property type="entry name" value="mfs"/>
    <property type="match status" value="1"/>
</dbReference>
<feature type="transmembrane region" description="Helical" evidence="8">
    <location>
        <begin position="160"/>
        <end position="179"/>
    </location>
</feature>
<name>V2UQB8_9GAMM</name>
<evidence type="ECO:0000256" key="6">
    <source>
        <dbReference type="ARBA" id="ARBA00022989"/>
    </source>
</evidence>
<gene>
    <name evidence="10" type="ORF">P255_01274</name>
</gene>
<feature type="transmembrane region" description="Helical" evidence="8">
    <location>
        <begin position="361"/>
        <end position="379"/>
    </location>
</feature>
<feature type="transmembrane region" description="Helical" evidence="8">
    <location>
        <begin position="238"/>
        <end position="259"/>
    </location>
</feature>
<keyword evidence="11" id="KW-1185">Reference proteome</keyword>
<evidence type="ECO:0000256" key="2">
    <source>
        <dbReference type="ARBA" id="ARBA00022448"/>
    </source>
</evidence>
<evidence type="ECO:0000256" key="4">
    <source>
        <dbReference type="ARBA" id="ARBA00022519"/>
    </source>
</evidence>
<feature type="transmembrane region" description="Helical" evidence="8">
    <location>
        <begin position="72"/>
        <end position="92"/>
    </location>
</feature>
<dbReference type="Pfam" id="PF12832">
    <property type="entry name" value="MFS_1_like"/>
    <property type="match status" value="1"/>
</dbReference>
<feature type="transmembrane region" description="Helical" evidence="8">
    <location>
        <begin position="98"/>
        <end position="123"/>
    </location>
</feature>
<comment type="subcellular location">
    <subcellularLocation>
        <location evidence="1">Cell inner membrane</location>
        <topology evidence="1">Multi-pass membrane protein</topology>
    </subcellularLocation>
</comment>
<proteinExistence type="predicted"/>
<feature type="transmembrane region" description="Helical" evidence="8">
    <location>
        <begin position="331"/>
        <end position="355"/>
    </location>
</feature>
<feature type="transmembrane region" description="Helical" evidence="8">
    <location>
        <begin position="135"/>
        <end position="154"/>
    </location>
</feature>
<keyword evidence="7 8" id="KW-0472">Membrane</keyword>
<dbReference type="PANTHER" id="PTHR23522:SF10">
    <property type="entry name" value="3-PHENYLPROPIONIC ACID TRANSPORTER-RELATED"/>
    <property type="match status" value="1"/>
</dbReference>
<protein>
    <recommendedName>
        <fullName evidence="9">Major facilitator superfamily associated domain-containing protein</fullName>
    </recommendedName>
</protein>
<dbReference type="EMBL" id="AYEU01000006">
    <property type="protein sequence ID" value="ESK50776.1"/>
    <property type="molecule type" value="Genomic_DNA"/>
</dbReference>
<dbReference type="InterPro" id="IPR026032">
    <property type="entry name" value="HcaT-like"/>
</dbReference>
<feature type="transmembrane region" description="Helical" evidence="8">
    <location>
        <begin position="200"/>
        <end position="226"/>
    </location>
</feature>
<keyword evidence="3" id="KW-1003">Cell membrane</keyword>
<evidence type="ECO:0000256" key="8">
    <source>
        <dbReference type="SAM" id="Phobius"/>
    </source>
</evidence>